<feature type="domain" description="DUF4143" evidence="1">
    <location>
        <begin position="37"/>
        <end position="157"/>
    </location>
</feature>
<reference evidence="2" key="1">
    <citation type="journal article" date="2021" name="PeerJ">
        <title>Extensive microbial diversity within the chicken gut microbiome revealed by metagenomics and culture.</title>
        <authorList>
            <person name="Gilroy R."/>
            <person name="Ravi A."/>
            <person name="Getino M."/>
            <person name="Pursley I."/>
            <person name="Horton D.L."/>
            <person name="Alikhan N.F."/>
            <person name="Baker D."/>
            <person name="Gharbi K."/>
            <person name="Hall N."/>
            <person name="Watson M."/>
            <person name="Adriaenssens E.M."/>
            <person name="Foster-Nyarko E."/>
            <person name="Jarju S."/>
            <person name="Secka A."/>
            <person name="Antonio M."/>
            <person name="Oren A."/>
            <person name="Chaudhuri R.R."/>
            <person name="La Ragione R."/>
            <person name="Hildebrand F."/>
            <person name="Pallen M.J."/>
        </authorList>
    </citation>
    <scope>NUCLEOTIDE SEQUENCE</scope>
    <source>
        <strain evidence="2">ChiHecolR3B27-1887</strain>
    </source>
</reference>
<protein>
    <submittedName>
        <fullName evidence="2">DUF4143 domain-containing protein</fullName>
    </submittedName>
</protein>
<gene>
    <name evidence="2" type="ORF">IAA22_04335</name>
</gene>
<evidence type="ECO:0000313" key="2">
    <source>
        <dbReference type="EMBL" id="HIZ18322.1"/>
    </source>
</evidence>
<sequence length="216" mass="24544">MRPSRFLLLIPSIFVDNYPRKLSPKRQKNVDPSYYQHSLAPYLTFFKDQYFVEEQRGWDAPVKAKSRVRSKPKRTFVDPSLPASLLSMTPERLLRETQVFGTLFEELCLRDVRVYCSALGTIPDAEVHYYGDADGLEVDIIVELPDGRWGAFEVKLSEEKVPAAERNLLRLRDKIARNPAARNANPSFLAVLVGKASFCRRTPNGVFVVPITELGA</sequence>
<proteinExistence type="predicted"/>
<dbReference type="InterPro" id="IPR025420">
    <property type="entry name" value="DUF4143"/>
</dbReference>
<comment type="caution">
    <text evidence="2">The sequence shown here is derived from an EMBL/GenBank/DDBJ whole genome shotgun (WGS) entry which is preliminary data.</text>
</comment>
<name>A0A9D2DJQ7_9ACTN</name>
<dbReference type="EMBL" id="DXBZ01000078">
    <property type="protein sequence ID" value="HIZ18322.1"/>
    <property type="molecule type" value="Genomic_DNA"/>
</dbReference>
<evidence type="ECO:0000259" key="1">
    <source>
        <dbReference type="Pfam" id="PF13635"/>
    </source>
</evidence>
<dbReference type="Proteomes" id="UP000824029">
    <property type="component" value="Unassembled WGS sequence"/>
</dbReference>
<evidence type="ECO:0000313" key="3">
    <source>
        <dbReference type="Proteomes" id="UP000824029"/>
    </source>
</evidence>
<accession>A0A9D2DJQ7</accession>
<dbReference type="PANTHER" id="PTHR43566:SF2">
    <property type="entry name" value="DUF4143 DOMAIN-CONTAINING PROTEIN"/>
    <property type="match status" value="1"/>
</dbReference>
<dbReference type="AlphaFoldDB" id="A0A9D2DJQ7"/>
<organism evidence="2 3">
    <name type="scientific">Candidatus Olsenella stercoravium</name>
    <dbReference type="NCBI Taxonomy" id="2838713"/>
    <lineage>
        <taxon>Bacteria</taxon>
        <taxon>Bacillati</taxon>
        <taxon>Actinomycetota</taxon>
        <taxon>Coriobacteriia</taxon>
        <taxon>Coriobacteriales</taxon>
        <taxon>Atopobiaceae</taxon>
        <taxon>Olsenella</taxon>
    </lineage>
</organism>
<dbReference type="PANTHER" id="PTHR43566">
    <property type="entry name" value="CONSERVED PROTEIN"/>
    <property type="match status" value="1"/>
</dbReference>
<dbReference type="Pfam" id="PF13635">
    <property type="entry name" value="DUF4143"/>
    <property type="match status" value="1"/>
</dbReference>
<reference evidence="2" key="2">
    <citation type="submission" date="2021-04" db="EMBL/GenBank/DDBJ databases">
        <authorList>
            <person name="Gilroy R."/>
        </authorList>
    </citation>
    <scope>NUCLEOTIDE SEQUENCE</scope>
    <source>
        <strain evidence="2">ChiHecolR3B27-1887</strain>
    </source>
</reference>